<dbReference type="PANTHER" id="PTHR47235:SF1">
    <property type="entry name" value="BLR6548 PROTEIN"/>
    <property type="match status" value="1"/>
</dbReference>
<evidence type="ECO:0000259" key="3">
    <source>
        <dbReference type="Pfam" id="PF13458"/>
    </source>
</evidence>
<sequence length="235" mass="24704">ALGRASRRDRPPRRSGGVPAGLLGRLAAAAGQRHSGNGGRADCDRLSAGGRPAAHDRDGGGAALPARARMDALGIVRSGDELVGVVTFDVGRCRFPPPGVDIARGHDHYLAGRRGKQRREWGEQMRCITLAAIAAFSLVSTSAVLAADKKYDPGASDTEIKIGQTMPYSGPASAYGTQGRAEAAFWKMINSQGGINGRKITLLSMDDGYSPPKTVEQTRKLVEQDEILADIGSLG</sequence>
<dbReference type="STRING" id="137246.A0A401TVK4"/>
<feature type="domain" description="Leucine-binding protein" evidence="3">
    <location>
        <begin position="159"/>
        <end position="233"/>
    </location>
</feature>
<protein>
    <recommendedName>
        <fullName evidence="3">Leucine-binding protein domain-containing protein</fullName>
    </recommendedName>
</protein>
<proteinExistence type="predicted"/>
<evidence type="ECO:0000313" key="4">
    <source>
        <dbReference type="EMBL" id="GCC46695.1"/>
    </source>
</evidence>
<feature type="compositionally biased region" description="Basic residues" evidence="2">
    <location>
        <begin position="1"/>
        <end position="13"/>
    </location>
</feature>
<feature type="region of interest" description="Disordered" evidence="2">
    <location>
        <begin position="1"/>
        <end position="62"/>
    </location>
</feature>
<evidence type="ECO:0000313" key="5">
    <source>
        <dbReference type="Proteomes" id="UP000287033"/>
    </source>
</evidence>
<dbReference type="Gene3D" id="3.40.50.2300">
    <property type="match status" value="1"/>
</dbReference>
<gene>
    <name evidence="4" type="ORF">chiPu_0030777</name>
</gene>
<feature type="compositionally biased region" description="Low complexity" evidence="2">
    <location>
        <begin position="14"/>
        <end position="31"/>
    </location>
</feature>
<dbReference type="AlphaFoldDB" id="A0A401TVK4"/>
<dbReference type="PANTHER" id="PTHR47235">
    <property type="entry name" value="BLR6548 PROTEIN"/>
    <property type="match status" value="1"/>
</dbReference>
<evidence type="ECO:0000256" key="1">
    <source>
        <dbReference type="ARBA" id="ARBA00022729"/>
    </source>
</evidence>
<dbReference type="OrthoDB" id="2377189at2759"/>
<dbReference type="InterPro" id="IPR028081">
    <property type="entry name" value="Leu-bd"/>
</dbReference>
<dbReference type="EMBL" id="BEZZ01192844">
    <property type="protein sequence ID" value="GCC46695.1"/>
    <property type="molecule type" value="Genomic_DNA"/>
</dbReference>
<evidence type="ECO:0000256" key="2">
    <source>
        <dbReference type="SAM" id="MobiDB-lite"/>
    </source>
</evidence>
<comment type="caution">
    <text evidence="4">The sequence shown here is derived from an EMBL/GenBank/DDBJ whole genome shotgun (WGS) entry which is preliminary data.</text>
</comment>
<feature type="non-terminal residue" evidence="4">
    <location>
        <position position="1"/>
    </location>
</feature>
<keyword evidence="5" id="KW-1185">Reference proteome</keyword>
<dbReference type="Pfam" id="PF13458">
    <property type="entry name" value="Peripla_BP_6"/>
    <property type="match status" value="1"/>
</dbReference>
<reference evidence="4 5" key="1">
    <citation type="journal article" date="2018" name="Nat. Ecol. Evol.">
        <title>Shark genomes provide insights into elasmobranch evolution and the origin of vertebrates.</title>
        <authorList>
            <person name="Hara Y"/>
            <person name="Yamaguchi K"/>
            <person name="Onimaru K"/>
            <person name="Kadota M"/>
            <person name="Koyanagi M"/>
            <person name="Keeley SD"/>
            <person name="Tatsumi K"/>
            <person name="Tanaka K"/>
            <person name="Motone F"/>
            <person name="Kageyama Y"/>
            <person name="Nozu R"/>
            <person name="Adachi N"/>
            <person name="Nishimura O"/>
            <person name="Nakagawa R"/>
            <person name="Tanegashima C"/>
            <person name="Kiyatake I"/>
            <person name="Matsumoto R"/>
            <person name="Murakumo K"/>
            <person name="Nishida K"/>
            <person name="Terakita A"/>
            <person name="Kuratani S"/>
            <person name="Sato K"/>
            <person name="Hyodo S Kuraku.S."/>
        </authorList>
    </citation>
    <scope>NUCLEOTIDE SEQUENCE [LARGE SCALE GENOMIC DNA]</scope>
</reference>
<feature type="non-terminal residue" evidence="4">
    <location>
        <position position="235"/>
    </location>
</feature>
<name>A0A401TVK4_CHIPU</name>
<organism evidence="4 5">
    <name type="scientific">Chiloscyllium punctatum</name>
    <name type="common">Brownbanded bambooshark</name>
    <name type="synonym">Hemiscyllium punctatum</name>
    <dbReference type="NCBI Taxonomy" id="137246"/>
    <lineage>
        <taxon>Eukaryota</taxon>
        <taxon>Metazoa</taxon>
        <taxon>Chordata</taxon>
        <taxon>Craniata</taxon>
        <taxon>Vertebrata</taxon>
        <taxon>Chondrichthyes</taxon>
        <taxon>Elasmobranchii</taxon>
        <taxon>Galeomorphii</taxon>
        <taxon>Galeoidea</taxon>
        <taxon>Orectolobiformes</taxon>
        <taxon>Hemiscylliidae</taxon>
        <taxon>Chiloscyllium</taxon>
    </lineage>
</organism>
<keyword evidence="1" id="KW-0732">Signal</keyword>
<accession>A0A401TVK4</accession>
<dbReference type="Proteomes" id="UP000287033">
    <property type="component" value="Unassembled WGS sequence"/>
</dbReference>
<dbReference type="SUPFAM" id="SSF53822">
    <property type="entry name" value="Periplasmic binding protein-like I"/>
    <property type="match status" value="1"/>
</dbReference>
<dbReference type="InterPro" id="IPR028082">
    <property type="entry name" value="Peripla_BP_I"/>
</dbReference>